<evidence type="ECO:0000313" key="3">
    <source>
        <dbReference type="Proteomes" id="UP000031036"/>
    </source>
</evidence>
<sequence length="116" mass="13250">MDNEPQPHRLKRRASVSYREGRKFDSNMTHGPSPKPHRYKIPPLAFHTVFAIRSMARGTNVRLVHGNSPVQYETSWPSPEGDYAIIASLTFDHPRNMALSIMFCSEYLRTTSTFVG</sequence>
<reference evidence="2 3" key="1">
    <citation type="submission" date="2014-11" db="EMBL/GenBank/DDBJ databases">
        <title>Genetic blueprint of the zoonotic pathogen Toxocara canis.</title>
        <authorList>
            <person name="Zhu X.-Q."/>
            <person name="Korhonen P.K."/>
            <person name="Cai H."/>
            <person name="Young N.D."/>
            <person name="Nejsum P."/>
            <person name="von Samson-Himmelstjerna G."/>
            <person name="Boag P.R."/>
            <person name="Tan P."/>
            <person name="Li Q."/>
            <person name="Min J."/>
            <person name="Yang Y."/>
            <person name="Wang X."/>
            <person name="Fang X."/>
            <person name="Hall R.S."/>
            <person name="Hofmann A."/>
            <person name="Sternberg P.W."/>
            <person name="Jex A.R."/>
            <person name="Gasser R.B."/>
        </authorList>
    </citation>
    <scope>NUCLEOTIDE SEQUENCE [LARGE SCALE GENOMIC DNA]</scope>
    <source>
        <strain evidence="2">PN_DK_2014</strain>
    </source>
</reference>
<keyword evidence="3" id="KW-1185">Reference proteome</keyword>
<dbReference type="Proteomes" id="UP000031036">
    <property type="component" value="Unassembled WGS sequence"/>
</dbReference>
<accession>A0A0B2V1S1</accession>
<dbReference type="EMBL" id="JPKZ01002715">
    <property type="protein sequence ID" value="KHN75402.1"/>
    <property type="molecule type" value="Genomic_DNA"/>
</dbReference>
<organism evidence="2 3">
    <name type="scientific">Toxocara canis</name>
    <name type="common">Canine roundworm</name>
    <dbReference type="NCBI Taxonomy" id="6265"/>
    <lineage>
        <taxon>Eukaryota</taxon>
        <taxon>Metazoa</taxon>
        <taxon>Ecdysozoa</taxon>
        <taxon>Nematoda</taxon>
        <taxon>Chromadorea</taxon>
        <taxon>Rhabditida</taxon>
        <taxon>Spirurina</taxon>
        <taxon>Ascaridomorpha</taxon>
        <taxon>Ascaridoidea</taxon>
        <taxon>Toxocaridae</taxon>
        <taxon>Toxocara</taxon>
    </lineage>
</organism>
<dbReference type="AlphaFoldDB" id="A0A0B2V1S1"/>
<name>A0A0B2V1S1_TOXCA</name>
<protein>
    <submittedName>
        <fullName evidence="2">Uncharacterized protein</fullName>
    </submittedName>
</protein>
<proteinExistence type="predicted"/>
<comment type="caution">
    <text evidence="2">The sequence shown here is derived from an EMBL/GenBank/DDBJ whole genome shotgun (WGS) entry which is preliminary data.</text>
</comment>
<evidence type="ECO:0000313" key="2">
    <source>
        <dbReference type="EMBL" id="KHN75402.1"/>
    </source>
</evidence>
<evidence type="ECO:0000256" key="1">
    <source>
        <dbReference type="SAM" id="MobiDB-lite"/>
    </source>
</evidence>
<feature type="region of interest" description="Disordered" evidence="1">
    <location>
        <begin position="1"/>
        <end position="38"/>
    </location>
</feature>
<gene>
    <name evidence="2" type="ORF">Tcan_18617</name>
</gene>